<reference evidence="4 5" key="1">
    <citation type="submission" date="2018-05" db="EMBL/GenBank/DDBJ databases">
        <title>Description of Sphingomonas pokkalii sp nov, isolated from the rhizosphere of saline tolerant pokkali rice and its draft genome analysis.</title>
        <authorList>
            <person name="Menon R."/>
            <person name="Kumari S."/>
            <person name="Rameshkumar N."/>
        </authorList>
    </citation>
    <scope>NUCLEOTIDE SEQUENCE [LARGE SCALE GENOMIC DNA]</scope>
    <source>
        <strain evidence="4 5">L3B27</strain>
    </source>
</reference>
<accession>A0A2U0SIT8</accession>
<dbReference type="InterPro" id="IPR000792">
    <property type="entry name" value="Tscrpt_reg_LuxR_C"/>
</dbReference>
<gene>
    <name evidence="4" type="ORF">DD559_01715</name>
</gene>
<feature type="region of interest" description="Disordered" evidence="1">
    <location>
        <begin position="58"/>
        <end position="90"/>
    </location>
</feature>
<dbReference type="Pfam" id="PF13211">
    <property type="entry name" value="DUF4019"/>
    <property type="match status" value="1"/>
</dbReference>
<keyword evidence="2" id="KW-0472">Membrane</keyword>
<evidence type="ECO:0000256" key="2">
    <source>
        <dbReference type="SAM" id="Phobius"/>
    </source>
</evidence>
<dbReference type="Gene3D" id="1.10.10.10">
    <property type="entry name" value="Winged helix-like DNA-binding domain superfamily/Winged helix DNA-binding domain"/>
    <property type="match status" value="1"/>
</dbReference>
<keyword evidence="2" id="KW-0812">Transmembrane</keyword>
<feature type="domain" description="HTH luxR-type" evidence="3">
    <location>
        <begin position="1"/>
        <end position="61"/>
    </location>
</feature>
<dbReference type="InterPro" id="IPR025091">
    <property type="entry name" value="DUF4019"/>
</dbReference>
<dbReference type="Proteomes" id="UP000245890">
    <property type="component" value="Unassembled WGS sequence"/>
</dbReference>
<evidence type="ECO:0000259" key="3">
    <source>
        <dbReference type="PROSITE" id="PS50043"/>
    </source>
</evidence>
<dbReference type="PRINTS" id="PR00038">
    <property type="entry name" value="HTHLUXR"/>
</dbReference>
<dbReference type="Pfam" id="PF00196">
    <property type="entry name" value="GerE"/>
    <property type="match status" value="1"/>
</dbReference>
<evidence type="ECO:0000313" key="5">
    <source>
        <dbReference type="Proteomes" id="UP000245890"/>
    </source>
</evidence>
<dbReference type="CDD" id="cd06170">
    <property type="entry name" value="LuxR_C_like"/>
    <property type="match status" value="1"/>
</dbReference>
<proteinExistence type="predicted"/>
<comment type="caution">
    <text evidence="4">The sequence shown here is derived from an EMBL/GenBank/DDBJ whole genome shotgun (WGS) entry which is preliminary data.</text>
</comment>
<protein>
    <submittedName>
        <fullName evidence="4">LuxR family transcriptional regulator</fullName>
    </submittedName>
</protein>
<dbReference type="InterPro" id="IPR016032">
    <property type="entry name" value="Sig_transdc_resp-reg_C-effctor"/>
</dbReference>
<organism evidence="4 5">
    <name type="scientific">Sphingomonas pokkalii</name>
    <dbReference type="NCBI Taxonomy" id="2175090"/>
    <lineage>
        <taxon>Bacteria</taxon>
        <taxon>Pseudomonadati</taxon>
        <taxon>Pseudomonadota</taxon>
        <taxon>Alphaproteobacteria</taxon>
        <taxon>Sphingomonadales</taxon>
        <taxon>Sphingomonadaceae</taxon>
        <taxon>Sphingomonas</taxon>
    </lineage>
</organism>
<dbReference type="GO" id="GO:0006355">
    <property type="term" value="P:regulation of DNA-templated transcription"/>
    <property type="evidence" value="ECO:0007669"/>
    <property type="project" value="InterPro"/>
</dbReference>
<dbReference type="EMBL" id="QENQ01000001">
    <property type="protein sequence ID" value="PVX31261.1"/>
    <property type="molecule type" value="Genomic_DNA"/>
</dbReference>
<keyword evidence="2" id="KW-1133">Transmembrane helix</keyword>
<dbReference type="PROSITE" id="PS50043">
    <property type="entry name" value="HTH_LUXR_2"/>
    <property type="match status" value="1"/>
</dbReference>
<evidence type="ECO:0000313" key="4">
    <source>
        <dbReference type="EMBL" id="PVX31261.1"/>
    </source>
</evidence>
<dbReference type="SUPFAM" id="SSF46894">
    <property type="entry name" value="C-terminal effector domain of the bipartite response regulators"/>
    <property type="match status" value="1"/>
</dbReference>
<name>A0A2U0SIT8_9SPHN</name>
<sequence>MTLTEREKTTLRLLLAGHDAKSIAREQGLSVHTINERLRDARRKLGVASSREAARLLAEREAGAPERRGDESIEVSAEAPAMASVDPGQRRHQRVHRLAWLSGGMLTMSLFIAAAAAIALHSPATPDVQRPAPAAAAAQAASLDAARAWLALVDQSKWPESWQNAGAMFRGQVSAARWAEMVTPVRQPLGAVVSRNFQSVIRTKTLPGAPDGDYEVLKFETDFAQRRDSIETVILAREGATWRVAGYFIR</sequence>
<dbReference type="AlphaFoldDB" id="A0A2U0SIT8"/>
<dbReference type="SMART" id="SM00421">
    <property type="entry name" value="HTH_LUXR"/>
    <property type="match status" value="1"/>
</dbReference>
<evidence type="ECO:0000256" key="1">
    <source>
        <dbReference type="SAM" id="MobiDB-lite"/>
    </source>
</evidence>
<dbReference type="InterPro" id="IPR036388">
    <property type="entry name" value="WH-like_DNA-bd_sf"/>
</dbReference>
<keyword evidence="5" id="KW-1185">Reference proteome</keyword>
<feature type="compositionally biased region" description="Basic and acidic residues" evidence="1">
    <location>
        <begin position="58"/>
        <end position="71"/>
    </location>
</feature>
<feature type="transmembrane region" description="Helical" evidence="2">
    <location>
        <begin position="98"/>
        <end position="120"/>
    </location>
</feature>
<dbReference type="GO" id="GO:0003677">
    <property type="term" value="F:DNA binding"/>
    <property type="evidence" value="ECO:0007669"/>
    <property type="project" value="InterPro"/>
</dbReference>
<dbReference type="OrthoDB" id="7193436at2"/>